<dbReference type="GO" id="GO:0034605">
    <property type="term" value="P:cellular response to heat"/>
    <property type="evidence" value="ECO:0007669"/>
    <property type="project" value="InterPro"/>
</dbReference>
<gene>
    <name evidence="7" type="ORF">LP52_05605</name>
</gene>
<accession>A0A0C2JLH7</accession>
<proteinExistence type="inferred from homology"/>
<protein>
    <submittedName>
        <fullName evidence="7">RNA-binding protein S4</fullName>
    </submittedName>
</protein>
<sequence length="125" mass="14100">MPPAHTSGRVDRWVWAVRLAKTRADAAQACRGGHVRVNDRPAKPATTVREGDEVQVRLHGVTRVVDVTRVIDKRVGAQVARRCYDDRSPEPTPQPRGAVLRRDKGAGRPTKRDRRQIEQLRRQGL</sequence>
<dbReference type="GO" id="GO:0043023">
    <property type="term" value="F:ribosomal large subunit binding"/>
    <property type="evidence" value="ECO:0007669"/>
    <property type="project" value="InterPro"/>
</dbReference>
<dbReference type="InterPro" id="IPR025708">
    <property type="entry name" value="HSP15"/>
</dbReference>
<evidence type="ECO:0000313" key="8">
    <source>
        <dbReference type="Proteomes" id="UP000031675"/>
    </source>
</evidence>
<evidence type="ECO:0000259" key="6">
    <source>
        <dbReference type="SMART" id="SM00363"/>
    </source>
</evidence>
<dbReference type="PIRSF" id="PIRSF016821">
    <property type="entry name" value="HSP15"/>
    <property type="match status" value="1"/>
</dbReference>
<dbReference type="Gene3D" id="3.10.290.10">
    <property type="entry name" value="RNA-binding S4 domain"/>
    <property type="match status" value="1"/>
</dbReference>
<dbReference type="AlphaFoldDB" id="A0A0C2JLH7"/>
<dbReference type="SMART" id="SM00363">
    <property type="entry name" value="S4"/>
    <property type="match status" value="1"/>
</dbReference>
<dbReference type="OrthoDB" id="9797176at2"/>
<keyword evidence="8" id="KW-1185">Reference proteome</keyword>
<dbReference type="Pfam" id="PF01479">
    <property type="entry name" value="S4"/>
    <property type="match status" value="1"/>
</dbReference>
<dbReference type="GO" id="GO:0003677">
    <property type="term" value="F:DNA binding"/>
    <property type="evidence" value="ECO:0007669"/>
    <property type="project" value="UniProtKB-KW"/>
</dbReference>
<reference evidence="8" key="1">
    <citation type="journal article" date="2015" name="Chem. Biol.">
        <title>Structure, bioactivity, and resistance mechanism of streptomonomicin, an unusual lasso Peptide from an understudied halophilic actinomycete.</title>
        <authorList>
            <person name="Metelev M."/>
            <person name="Tietz J.I."/>
            <person name="Melby J.O."/>
            <person name="Blair P.M."/>
            <person name="Zhu L."/>
            <person name="Livnat I."/>
            <person name="Severinov K."/>
            <person name="Mitchell D.A."/>
        </authorList>
    </citation>
    <scope>NUCLEOTIDE SEQUENCE [LARGE SCALE GENOMIC DNA]</scope>
    <source>
        <strain evidence="8">YIM 90003</strain>
    </source>
</reference>
<keyword evidence="2 4" id="KW-0694">RNA-binding</keyword>
<dbReference type="STRING" id="183763.LP52_05605"/>
<evidence type="ECO:0000256" key="1">
    <source>
        <dbReference type="ARBA" id="ARBA00008396"/>
    </source>
</evidence>
<feature type="region of interest" description="Disordered" evidence="5">
    <location>
        <begin position="78"/>
        <end position="125"/>
    </location>
</feature>
<dbReference type="SUPFAM" id="SSF55174">
    <property type="entry name" value="Alpha-L RNA-binding motif"/>
    <property type="match status" value="1"/>
</dbReference>
<dbReference type="RefSeq" id="WP_040271506.1">
    <property type="nucleotide sequence ID" value="NZ_JROO01000009.1"/>
</dbReference>
<dbReference type="InterPro" id="IPR002942">
    <property type="entry name" value="S4_RNA-bd"/>
</dbReference>
<keyword evidence="3" id="KW-0238">DNA-binding</keyword>
<dbReference type="CDD" id="cd00165">
    <property type="entry name" value="S4"/>
    <property type="match status" value="1"/>
</dbReference>
<dbReference type="Proteomes" id="UP000031675">
    <property type="component" value="Unassembled WGS sequence"/>
</dbReference>
<feature type="domain" description="RNA-binding S4" evidence="6">
    <location>
        <begin position="8"/>
        <end position="75"/>
    </location>
</feature>
<evidence type="ECO:0000256" key="3">
    <source>
        <dbReference type="ARBA" id="ARBA00023125"/>
    </source>
</evidence>
<evidence type="ECO:0000256" key="2">
    <source>
        <dbReference type="ARBA" id="ARBA00022884"/>
    </source>
</evidence>
<comment type="similarity">
    <text evidence="1">Belongs to the HSP15 family.</text>
</comment>
<dbReference type="EMBL" id="JROO01000009">
    <property type="protein sequence ID" value="KIH99805.1"/>
    <property type="molecule type" value="Genomic_DNA"/>
</dbReference>
<evidence type="ECO:0000256" key="4">
    <source>
        <dbReference type="PROSITE-ProRule" id="PRU00182"/>
    </source>
</evidence>
<organism evidence="7 8">
    <name type="scientific">Streptomonospora alba</name>
    <dbReference type="NCBI Taxonomy" id="183763"/>
    <lineage>
        <taxon>Bacteria</taxon>
        <taxon>Bacillati</taxon>
        <taxon>Actinomycetota</taxon>
        <taxon>Actinomycetes</taxon>
        <taxon>Streptosporangiales</taxon>
        <taxon>Nocardiopsidaceae</taxon>
        <taxon>Streptomonospora</taxon>
    </lineage>
</organism>
<feature type="compositionally biased region" description="Basic and acidic residues" evidence="5">
    <location>
        <begin position="115"/>
        <end position="125"/>
    </location>
</feature>
<dbReference type="PROSITE" id="PS50889">
    <property type="entry name" value="S4"/>
    <property type="match status" value="1"/>
</dbReference>
<dbReference type="InterPro" id="IPR036986">
    <property type="entry name" value="S4_RNA-bd_sf"/>
</dbReference>
<comment type="caution">
    <text evidence="7">The sequence shown here is derived from an EMBL/GenBank/DDBJ whole genome shotgun (WGS) entry which is preliminary data.</text>
</comment>
<name>A0A0C2JLH7_9ACTN</name>
<evidence type="ECO:0000256" key="5">
    <source>
        <dbReference type="SAM" id="MobiDB-lite"/>
    </source>
</evidence>
<dbReference type="GO" id="GO:0003727">
    <property type="term" value="F:single-stranded RNA binding"/>
    <property type="evidence" value="ECO:0007669"/>
    <property type="project" value="InterPro"/>
</dbReference>
<evidence type="ECO:0000313" key="7">
    <source>
        <dbReference type="EMBL" id="KIH99805.1"/>
    </source>
</evidence>